<name>A0A4Y7QCE3_9AGAM</name>
<keyword evidence="2" id="KW-1185">Reference proteome</keyword>
<evidence type="ECO:0000313" key="2">
    <source>
        <dbReference type="Proteomes" id="UP000294933"/>
    </source>
</evidence>
<dbReference type="AlphaFoldDB" id="A0A4Y7QCE3"/>
<organism evidence="1 2">
    <name type="scientific">Rickenella mellea</name>
    <dbReference type="NCBI Taxonomy" id="50990"/>
    <lineage>
        <taxon>Eukaryota</taxon>
        <taxon>Fungi</taxon>
        <taxon>Dikarya</taxon>
        <taxon>Basidiomycota</taxon>
        <taxon>Agaricomycotina</taxon>
        <taxon>Agaricomycetes</taxon>
        <taxon>Hymenochaetales</taxon>
        <taxon>Rickenellaceae</taxon>
        <taxon>Rickenella</taxon>
    </lineage>
</organism>
<dbReference type="STRING" id="50990.A0A4Y7QCE3"/>
<accession>A0A4Y7QCE3</accession>
<dbReference type="VEuPathDB" id="FungiDB:BD410DRAFT_896178"/>
<proteinExistence type="predicted"/>
<dbReference type="SUPFAM" id="SSF52047">
    <property type="entry name" value="RNI-like"/>
    <property type="match status" value="1"/>
</dbReference>
<reference evidence="1 2" key="1">
    <citation type="submission" date="2018-06" db="EMBL/GenBank/DDBJ databases">
        <title>A transcriptomic atlas of mushroom development highlights an independent origin of complex multicellularity.</title>
        <authorList>
            <consortium name="DOE Joint Genome Institute"/>
            <person name="Krizsan K."/>
            <person name="Almasi E."/>
            <person name="Merenyi Z."/>
            <person name="Sahu N."/>
            <person name="Viragh M."/>
            <person name="Koszo T."/>
            <person name="Mondo S."/>
            <person name="Kiss B."/>
            <person name="Balint B."/>
            <person name="Kues U."/>
            <person name="Barry K."/>
            <person name="Hegedus J.C."/>
            <person name="Henrissat B."/>
            <person name="Johnson J."/>
            <person name="Lipzen A."/>
            <person name="Ohm R."/>
            <person name="Nagy I."/>
            <person name="Pangilinan J."/>
            <person name="Yan J."/>
            <person name="Xiong Y."/>
            <person name="Grigoriev I.V."/>
            <person name="Hibbett D.S."/>
            <person name="Nagy L.G."/>
        </authorList>
    </citation>
    <scope>NUCLEOTIDE SEQUENCE [LARGE SCALE GENOMIC DNA]</scope>
    <source>
        <strain evidence="1 2">SZMC22713</strain>
    </source>
</reference>
<dbReference type="OrthoDB" id="2269034at2759"/>
<sequence>MMPDRGVESRRLVTVAEPRFPSTGPSRHRHGGHSSPIEKLSFEVLSQIFLECLPETGFPKASTKVAPTLLARVCSHWRAVAMRTPLLWAGINLGDNWRDLLNPRHDYLKDAMAAKEWSIRAGSCLLSYRLYYWNCPPRSQNVLKVILSHHGRWRHIAIHLPAPVWTQFLSAAVRTVAPHLQYLELLGAESSSRSEVVQVPNPGFPKLHSLFLGRCGVLFDFADTGAPFLRNVTVDNCPELTLDDCWCFLHHCPNLEIFAAYCDSRKPLTSTSATTRRTIHETRCLKKLHLDVQYADSGQLLGLFYAPALESLQLADFHTGGGPGATSGYPQLAPFLSKSSAHLTSMNIDLDMTDDEFLASFRRTPALTSVELHSQRGFLSDAVMDSLIMRAKDPQKHILPSLEHIILTGVDESRYESIEKIVLSRWEGRAGTGLSTTIGEEMSGGWERRLNSVHLYGPDLGRPSNIALRPMIKACIEGGLEVIDAPLVLGEFYPSVFNGSF</sequence>
<dbReference type="Proteomes" id="UP000294933">
    <property type="component" value="Unassembled WGS sequence"/>
</dbReference>
<protein>
    <submittedName>
        <fullName evidence="1">Uncharacterized protein</fullName>
    </submittedName>
</protein>
<dbReference type="InterPro" id="IPR032675">
    <property type="entry name" value="LRR_dom_sf"/>
</dbReference>
<evidence type="ECO:0000313" key="1">
    <source>
        <dbReference type="EMBL" id="TDL25254.1"/>
    </source>
</evidence>
<dbReference type="EMBL" id="ML170164">
    <property type="protein sequence ID" value="TDL25254.1"/>
    <property type="molecule type" value="Genomic_DNA"/>
</dbReference>
<dbReference type="Gene3D" id="3.80.10.10">
    <property type="entry name" value="Ribonuclease Inhibitor"/>
    <property type="match status" value="1"/>
</dbReference>
<gene>
    <name evidence="1" type="ORF">BD410DRAFT_896178</name>
</gene>